<name>A0ACB9YKT4_9PEZI</name>
<dbReference type="EMBL" id="MU393615">
    <property type="protein sequence ID" value="KAI4859758.1"/>
    <property type="molecule type" value="Genomic_DNA"/>
</dbReference>
<proteinExistence type="predicted"/>
<evidence type="ECO:0000313" key="1">
    <source>
        <dbReference type="EMBL" id="KAI4859758.1"/>
    </source>
</evidence>
<reference evidence="1 2" key="1">
    <citation type="journal article" date="2022" name="New Phytol.">
        <title>Ecological generalism drives hyperdiversity of secondary metabolite gene clusters in xylarialean endophytes.</title>
        <authorList>
            <person name="Franco M.E.E."/>
            <person name="Wisecaver J.H."/>
            <person name="Arnold A.E."/>
            <person name="Ju Y.M."/>
            <person name="Slot J.C."/>
            <person name="Ahrendt S."/>
            <person name="Moore L.P."/>
            <person name="Eastman K.E."/>
            <person name="Scott K."/>
            <person name="Konkel Z."/>
            <person name="Mondo S.J."/>
            <person name="Kuo A."/>
            <person name="Hayes R.D."/>
            <person name="Haridas S."/>
            <person name="Andreopoulos B."/>
            <person name="Riley R."/>
            <person name="LaButti K."/>
            <person name="Pangilinan J."/>
            <person name="Lipzen A."/>
            <person name="Amirebrahimi M."/>
            <person name="Yan J."/>
            <person name="Adam C."/>
            <person name="Keymanesh K."/>
            <person name="Ng V."/>
            <person name="Louie K."/>
            <person name="Northen T."/>
            <person name="Drula E."/>
            <person name="Henrissat B."/>
            <person name="Hsieh H.M."/>
            <person name="Youens-Clark K."/>
            <person name="Lutzoni F."/>
            <person name="Miadlikowska J."/>
            <person name="Eastwood D.C."/>
            <person name="Hamelin R.C."/>
            <person name="Grigoriev I.V."/>
            <person name="U'Ren J.M."/>
        </authorList>
    </citation>
    <scope>NUCLEOTIDE SEQUENCE [LARGE SCALE GENOMIC DNA]</scope>
    <source>
        <strain evidence="1 2">CBS 119005</strain>
    </source>
</reference>
<evidence type="ECO:0000313" key="2">
    <source>
        <dbReference type="Proteomes" id="UP001497700"/>
    </source>
</evidence>
<organism evidence="1 2">
    <name type="scientific">Hypoxylon rubiginosum</name>
    <dbReference type="NCBI Taxonomy" id="110542"/>
    <lineage>
        <taxon>Eukaryota</taxon>
        <taxon>Fungi</taxon>
        <taxon>Dikarya</taxon>
        <taxon>Ascomycota</taxon>
        <taxon>Pezizomycotina</taxon>
        <taxon>Sordariomycetes</taxon>
        <taxon>Xylariomycetidae</taxon>
        <taxon>Xylariales</taxon>
        <taxon>Hypoxylaceae</taxon>
        <taxon>Hypoxylon</taxon>
    </lineage>
</organism>
<gene>
    <name evidence="1" type="ORF">F4820DRAFT_462241</name>
</gene>
<dbReference type="Proteomes" id="UP001497700">
    <property type="component" value="Unassembled WGS sequence"/>
</dbReference>
<comment type="caution">
    <text evidence="1">The sequence shown here is derived from an EMBL/GenBank/DDBJ whole genome shotgun (WGS) entry which is preliminary data.</text>
</comment>
<sequence>MDRQEIPLDATDLQADEFARLNSLTVTCQADISPLFVLFQTQSTQFFPPTESDELNDDASLPSIPVPHLNHRTEQLSISKSSIELLADVTVLGRKNDEAPKNPSSREFEKLKLELPLLHEYACREVAKRIQERRRVNIDLTCVPSEPLESSNDESLDFPESTYQYRQKLVTAVHDEKLHIPKEILHYLFRALQDEWTRDKQSELMDELTYRKETRGITPPLSPASEDEEYFTPDEEVCEVPISSDPSTLLDEDLSKAEAYLLQQDGCQTVMSSPSHFENPNMPPLEELPLLELNEPNLESLKIEGPLTPLDSTPPSSGLVIDMLVSASAMDIDQVMSKGHPHSIDTESEKDSIGIFSDDTLIILKEKAASVRRATEQEQLQAADAIARIEIPKMDFSIPDPEWHKIPPGAASQLAWIEKTHKALNIPPWPKNSKSERGLRWSPFDSRIAHISTNESIDHDDDAEALLNFPNHLPVLTSADYVWKQPGLAILREEEEEDDEEQDIESLVRKRKYELENLDLEQRSASDSASPIDLIQVPENAASASFQTPLSGCNDPSATSTLLSNYVDFHTAKRQKQAKSSFFPIAAKPVAQVDVAIPPKKAVATAQPEAATAREMELEKEPATPAPCPVLQPASERTKIIKALTLNRNVFSFLEKLYPDAEIIERDFDRWNTLTWDRNSVSRSPVASPLAAEADVIVSPATGIVVTTLLKAMQKPLPGHKGQPAVRERIRSVAARYERLVVLVSEANHLVIAGEEDTARELTPSECAGYADFAGFVAGLDANAQAYYVGGGDATLAKWLVSFAVRYAPEAAEVQDILIQDETLWELFLRRAGMNAYAAQAILGQLKAPDGASEEEAGQYGLPAFVRMTPMERVQNFGRLTGGEKVLNRVNEVLETRWG</sequence>
<keyword evidence="2" id="KW-1185">Reference proteome</keyword>
<protein>
    <submittedName>
        <fullName evidence="1">Uncharacterized protein</fullName>
    </submittedName>
</protein>
<accession>A0ACB9YKT4</accession>